<dbReference type="EMBL" id="CM000584">
    <property type="protein sequence ID" value="EWG46316.1"/>
    <property type="molecule type" value="Genomic_DNA"/>
</dbReference>
<organism evidence="1 2">
    <name type="scientific">Gibberella moniliformis (strain M3125 / FGSC 7600)</name>
    <name type="common">Maize ear and stalk rot fungus</name>
    <name type="synonym">Fusarium verticillioides</name>
    <dbReference type="NCBI Taxonomy" id="334819"/>
    <lineage>
        <taxon>Eukaryota</taxon>
        <taxon>Fungi</taxon>
        <taxon>Dikarya</taxon>
        <taxon>Ascomycota</taxon>
        <taxon>Pezizomycotina</taxon>
        <taxon>Sordariomycetes</taxon>
        <taxon>Hypocreomycetidae</taxon>
        <taxon>Hypocreales</taxon>
        <taxon>Nectriaceae</taxon>
        <taxon>Fusarium</taxon>
        <taxon>Fusarium fujikuroi species complex</taxon>
    </lineage>
</organism>
<reference evidence="1 2" key="1">
    <citation type="journal article" date="2010" name="Nature">
        <title>Comparative genomics reveals mobile pathogenicity chromosomes in Fusarium.</title>
        <authorList>
            <person name="Ma L.J."/>
            <person name="van der Does H.C."/>
            <person name="Borkovich K.A."/>
            <person name="Coleman J.J."/>
            <person name="Daboussi M.J."/>
            <person name="Di Pietro A."/>
            <person name="Dufresne M."/>
            <person name="Freitag M."/>
            <person name="Grabherr M."/>
            <person name="Henrissat B."/>
            <person name="Houterman P.M."/>
            <person name="Kang S."/>
            <person name="Shim W.B."/>
            <person name="Woloshuk C."/>
            <person name="Xie X."/>
            <person name="Xu J.R."/>
            <person name="Antoniw J."/>
            <person name="Baker S.E."/>
            <person name="Bluhm B.H."/>
            <person name="Breakspear A."/>
            <person name="Brown D.W."/>
            <person name="Butchko R.A."/>
            <person name="Chapman S."/>
            <person name="Coulson R."/>
            <person name="Coutinho P.M."/>
            <person name="Danchin E.G."/>
            <person name="Diener A."/>
            <person name="Gale L.R."/>
            <person name="Gardiner D.M."/>
            <person name="Goff S."/>
            <person name="Hammond-Kosack K.E."/>
            <person name="Hilburn K."/>
            <person name="Hua-Van A."/>
            <person name="Jonkers W."/>
            <person name="Kazan K."/>
            <person name="Kodira C.D."/>
            <person name="Koehrsen M."/>
            <person name="Kumar L."/>
            <person name="Lee Y.H."/>
            <person name="Li L."/>
            <person name="Manners J.M."/>
            <person name="Miranda-Saavedra D."/>
            <person name="Mukherjee M."/>
            <person name="Park G."/>
            <person name="Park J."/>
            <person name="Park S.Y."/>
            <person name="Proctor R.H."/>
            <person name="Regev A."/>
            <person name="Ruiz-Roldan M.C."/>
            <person name="Sain D."/>
            <person name="Sakthikumar S."/>
            <person name="Sykes S."/>
            <person name="Schwartz D.C."/>
            <person name="Turgeon B.G."/>
            <person name="Wapinski I."/>
            <person name="Yoder O."/>
            <person name="Young S."/>
            <person name="Zeng Q."/>
            <person name="Zhou S."/>
            <person name="Galagan J."/>
            <person name="Cuomo C.A."/>
            <person name="Kistler H.C."/>
            <person name="Rep M."/>
        </authorList>
    </citation>
    <scope>NUCLEOTIDE SEQUENCE [LARGE SCALE GENOMIC DNA]</scope>
    <source>
        <strain evidence="2">M3125 / FGSC 7600</strain>
    </source>
</reference>
<accession>W7M5N1</accession>
<gene>
    <name evidence="1" type="ORF">FVEG_15948</name>
</gene>
<dbReference type="AlphaFoldDB" id="W7M5N1"/>
<dbReference type="KEGG" id="fvr:FVEG_15948"/>
<dbReference type="GeneID" id="30072824"/>
<dbReference type="VEuPathDB" id="FungiDB:FVEG_15948"/>
<proteinExistence type="predicted"/>
<evidence type="ECO:0000313" key="1">
    <source>
        <dbReference type="EMBL" id="EWG46316.1"/>
    </source>
</evidence>
<dbReference type="Proteomes" id="UP000009096">
    <property type="component" value="Chromosome 7"/>
</dbReference>
<sequence length="102" mass="11310">MREARCKCLRSSVQRRSFTHEKSISDKVCTSPGIAQPRIIPLDRDHVKMAVVSMQSISSEQSAPNRLGISALSRQRCNLSTHQTWQAARQRGITSIAGSDMA</sequence>
<evidence type="ECO:0000313" key="2">
    <source>
        <dbReference type="Proteomes" id="UP000009096"/>
    </source>
</evidence>
<dbReference type="EMBL" id="DS022249">
    <property type="protein sequence ID" value="EWG46316.1"/>
    <property type="molecule type" value="Genomic_DNA"/>
</dbReference>
<protein>
    <submittedName>
        <fullName evidence="1">Uncharacterized protein</fullName>
    </submittedName>
</protein>
<name>W7M5N1_GIBM7</name>
<dbReference type="RefSeq" id="XP_018752507.1">
    <property type="nucleotide sequence ID" value="XM_018905176.1"/>
</dbReference>
<keyword evidence="2" id="KW-1185">Reference proteome</keyword>